<keyword evidence="2" id="KW-1003">Cell membrane</keyword>
<evidence type="ECO:0000313" key="9">
    <source>
        <dbReference type="Proteomes" id="UP000509568"/>
    </source>
</evidence>
<feature type="transmembrane region" description="Helical" evidence="6">
    <location>
        <begin position="203"/>
        <end position="232"/>
    </location>
</feature>
<dbReference type="KEGG" id="pez:HWQ56_27260"/>
<protein>
    <submittedName>
        <fullName evidence="8">MFS transporter</fullName>
    </submittedName>
</protein>
<keyword evidence="9" id="KW-1185">Reference proteome</keyword>
<proteinExistence type="predicted"/>
<dbReference type="InterPro" id="IPR005829">
    <property type="entry name" value="Sugar_transporter_CS"/>
</dbReference>
<keyword evidence="5 6" id="KW-0472">Membrane</keyword>
<dbReference type="EMBL" id="CP056030">
    <property type="protein sequence ID" value="QKZ07280.1"/>
    <property type="molecule type" value="Genomic_DNA"/>
</dbReference>
<dbReference type="PANTHER" id="PTHR43124:SF3">
    <property type="entry name" value="CHLORAMPHENICOL EFFLUX PUMP RV0191"/>
    <property type="match status" value="1"/>
</dbReference>
<evidence type="ECO:0000256" key="6">
    <source>
        <dbReference type="SAM" id="Phobius"/>
    </source>
</evidence>
<dbReference type="PANTHER" id="PTHR43124">
    <property type="entry name" value="PURINE EFFLUX PUMP PBUE"/>
    <property type="match status" value="1"/>
</dbReference>
<evidence type="ECO:0000256" key="3">
    <source>
        <dbReference type="ARBA" id="ARBA00022692"/>
    </source>
</evidence>
<dbReference type="InterPro" id="IPR020846">
    <property type="entry name" value="MFS_dom"/>
</dbReference>
<evidence type="ECO:0000256" key="1">
    <source>
        <dbReference type="ARBA" id="ARBA00004651"/>
    </source>
</evidence>
<keyword evidence="4 6" id="KW-1133">Transmembrane helix</keyword>
<evidence type="ECO:0000256" key="5">
    <source>
        <dbReference type="ARBA" id="ARBA00023136"/>
    </source>
</evidence>
<dbReference type="Gene3D" id="1.20.1720.10">
    <property type="entry name" value="Multidrug resistance protein D"/>
    <property type="match status" value="1"/>
</dbReference>
<feature type="transmembrane region" description="Helical" evidence="6">
    <location>
        <begin position="45"/>
        <end position="63"/>
    </location>
</feature>
<keyword evidence="3 6" id="KW-0812">Transmembrane</keyword>
<feature type="transmembrane region" description="Helical" evidence="6">
    <location>
        <begin position="338"/>
        <end position="359"/>
    </location>
</feature>
<dbReference type="InterPro" id="IPR050189">
    <property type="entry name" value="MFS_Efflux_Transporters"/>
</dbReference>
<feature type="transmembrane region" description="Helical" evidence="6">
    <location>
        <begin position="164"/>
        <end position="182"/>
    </location>
</feature>
<feature type="transmembrane region" description="Helical" evidence="6">
    <location>
        <begin position="75"/>
        <end position="94"/>
    </location>
</feature>
<evidence type="ECO:0000313" key="8">
    <source>
        <dbReference type="EMBL" id="QKZ07280.1"/>
    </source>
</evidence>
<evidence type="ECO:0000259" key="7">
    <source>
        <dbReference type="PROSITE" id="PS50850"/>
    </source>
</evidence>
<dbReference type="Proteomes" id="UP000509568">
    <property type="component" value="Chromosome"/>
</dbReference>
<dbReference type="GO" id="GO:0022857">
    <property type="term" value="F:transmembrane transporter activity"/>
    <property type="evidence" value="ECO:0007669"/>
    <property type="project" value="InterPro"/>
</dbReference>
<feature type="transmembrane region" description="Helical" evidence="6">
    <location>
        <begin position="275"/>
        <end position="294"/>
    </location>
</feature>
<organism evidence="8 9">
    <name type="scientific">Pseudomonas eucalypticola</name>
    <dbReference type="NCBI Taxonomy" id="2599595"/>
    <lineage>
        <taxon>Bacteria</taxon>
        <taxon>Pseudomonadati</taxon>
        <taxon>Pseudomonadota</taxon>
        <taxon>Gammaproteobacteria</taxon>
        <taxon>Pseudomonadales</taxon>
        <taxon>Pseudomonadaceae</taxon>
        <taxon>Pseudomonas</taxon>
    </lineage>
</organism>
<evidence type="ECO:0000256" key="2">
    <source>
        <dbReference type="ARBA" id="ARBA00022475"/>
    </source>
</evidence>
<reference evidence="8 9" key="1">
    <citation type="submission" date="2020-06" db="EMBL/GenBank/DDBJ databases">
        <title>Pseudomonas eucalypticola sp. nov., an endophyte of Eucalyptus dunnii leaves with biocontrol ability of eucalyptus leaf blight.</title>
        <authorList>
            <person name="Liu Y."/>
            <person name="Song Z."/>
            <person name="Zeng H."/>
            <person name="Lu M."/>
            <person name="Wang X."/>
            <person name="Lian X."/>
            <person name="Zhang Q."/>
        </authorList>
    </citation>
    <scope>NUCLEOTIDE SEQUENCE [LARGE SCALE GENOMIC DNA]</scope>
    <source>
        <strain evidence="8 9">NP-1</strain>
    </source>
</reference>
<feature type="domain" description="Major facilitator superfamily (MFS) profile" evidence="7">
    <location>
        <begin position="9"/>
        <end position="388"/>
    </location>
</feature>
<dbReference type="PROSITE" id="PS00216">
    <property type="entry name" value="SUGAR_TRANSPORT_1"/>
    <property type="match status" value="1"/>
</dbReference>
<dbReference type="RefSeq" id="WP_176572181.1">
    <property type="nucleotide sequence ID" value="NZ_CP056030.1"/>
</dbReference>
<dbReference type="Pfam" id="PF07690">
    <property type="entry name" value="MFS_1"/>
    <property type="match status" value="1"/>
</dbReference>
<gene>
    <name evidence="8" type="ORF">HWQ56_27260</name>
</gene>
<dbReference type="SUPFAM" id="SSF103473">
    <property type="entry name" value="MFS general substrate transporter"/>
    <property type="match status" value="1"/>
</dbReference>
<feature type="transmembrane region" description="Helical" evidence="6">
    <location>
        <begin position="365"/>
        <end position="385"/>
    </location>
</feature>
<feature type="transmembrane region" description="Helical" evidence="6">
    <location>
        <begin position="300"/>
        <end position="317"/>
    </location>
</feature>
<comment type="subcellular location">
    <subcellularLocation>
        <location evidence="1">Cell membrane</location>
        <topology evidence="1">Multi-pass membrane protein</topology>
    </subcellularLocation>
</comment>
<accession>A0A7D5DAR9</accession>
<dbReference type="InterPro" id="IPR011701">
    <property type="entry name" value="MFS"/>
</dbReference>
<evidence type="ECO:0000256" key="4">
    <source>
        <dbReference type="ARBA" id="ARBA00022989"/>
    </source>
</evidence>
<dbReference type="PROSITE" id="PS50850">
    <property type="entry name" value="MFS"/>
    <property type="match status" value="1"/>
</dbReference>
<feature type="transmembrane region" description="Helical" evidence="6">
    <location>
        <begin position="244"/>
        <end position="263"/>
    </location>
</feature>
<name>A0A7D5DAR9_9PSED</name>
<feature type="transmembrane region" description="Helical" evidence="6">
    <location>
        <begin position="132"/>
        <end position="158"/>
    </location>
</feature>
<dbReference type="GO" id="GO:0005886">
    <property type="term" value="C:plasma membrane"/>
    <property type="evidence" value="ECO:0007669"/>
    <property type="project" value="UniProtKB-SubCell"/>
</dbReference>
<sequence>MPALPKRSIITLLLAMVLLGVFPLDVILPSFPALSEHFATPSSEIALSISLFALGVAISQFFLGPLSDRIGRKGLLVMGLAVSILGAIGCANATQFMTFMLFRTLQAIGCGCFVLLNALVQDLFAGTERDRTRILVTSASGVFISTSPLVGALLQHLAGWQASFYLFSLIALMVLIQAIRILPPTCGANRQAKGLISAYLELLLNPAFMGFSLIVAIAFTCHFAFIAISPLIFLDHFQLSQLQFGLTLLSYGAAYVLGGLIASRMSRSVSYRQQLCAGLALIGLAGMTMLALTLLTERSVTTVLLPMMICTAGTTITRPAATSRAMECVPGSAGGSASVLNTLVLVAGGVGSAAISVVAEDFERVLGTAFMLLSMAGLAVTARLCKAA</sequence>
<dbReference type="InterPro" id="IPR036259">
    <property type="entry name" value="MFS_trans_sf"/>
</dbReference>
<dbReference type="AlphaFoldDB" id="A0A7D5DAR9"/>
<feature type="transmembrane region" description="Helical" evidence="6">
    <location>
        <begin position="100"/>
        <end position="120"/>
    </location>
</feature>